<name>A0A1M6BKM1_MALRU</name>
<evidence type="ECO:0000256" key="1">
    <source>
        <dbReference type="SAM" id="SignalP"/>
    </source>
</evidence>
<dbReference type="InterPro" id="IPR031304">
    <property type="entry name" value="SLT_2"/>
</dbReference>
<dbReference type="Gene3D" id="1.10.8.350">
    <property type="entry name" value="Bacterial muramidase"/>
    <property type="match status" value="1"/>
</dbReference>
<dbReference type="InterPro" id="IPR043426">
    <property type="entry name" value="MltB-like"/>
</dbReference>
<dbReference type="SUPFAM" id="SSF53955">
    <property type="entry name" value="Lysozyme-like"/>
    <property type="match status" value="1"/>
</dbReference>
<dbReference type="Gene3D" id="1.10.530.10">
    <property type="match status" value="1"/>
</dbReference>
<evidence type="ECO:0000259" key="2">
    <source>
        <dbReference type="Pfam" id="PF13406"/>
    </source>
</evidence>
<evidence type="ECO:0000313" key="3">
    <source>
        <dbReference type="EMBL" id="SHI49216.1"/>
    </source>
</evidence>
<dbReference type="PANTHER" id="PTHR30163:SF8">
    <property type="entry name" value="LYTIC MUREIN TRANSGLYCOSYLASE"/>
    <property type="match status" value="1"/>
</dbReference>
<dbReference type="AlphaFoldDB" id="A0A1M6BKM1"/>
<dbReference type="EMBL" id="FQZT01000001">
    <property type="protein sequence ID" value="SHI49216.1"/>
    <property type="molecule type" value="Genomic_DNA"/>
</dbReference>
<dbReference type="NCBIfam" id="TIGR02283">
    <property type="entry name" value="MltB_2"/>
    <property type="match status" value="1"/>
</dbReference>
<dbReference type="CDD" id="cd13399">
    <property type="entry name" value="Slt35-like"/>
    <property type="match status" value="1"/>
</dbReference>
<proteinExistence type="predicted"/>
<sequence>MTMRGFSFCLLLLAFTLLSKAQAASYDDWLTELRQEALSKGIEQATVEATLKQPELLDWVIEADRNQPEFKKTLQEYLDGALSQKRIDQGRQMLVKNRRLLNRIAGKYQVHPRFIVALWGIETYYGKHTGKVPIIDALVTLAFDGRRSAYFRQELFNALRIIDAGHIRPEKMKGSWAGAMGQVQFMPSSFLRFAVDGNGDGRIDLWDTPEDYLSSAANYLAASGWQKRRTWGREVRLPENFDSQFYGLEQRLPLARWQQLGIRRLDGRALPRFAMDASLIRPEGQDRAFLVYDNYRTLMKWNRAHSFAIAVGLLADEIGR</sequence>
<dbReference type="Proteomes" id="UP000184171">
    <property type="component" value="Unassembled WGS sequence"/>
</dbReference>
<accession>A0A1M6BKM1</accession>
<keyword evidence="4" id="KW-1185">Reference proteome</keyword>
<dbReference type="Pfam" id="PF13406">
    <property type="entry name" value="SLT_2"/>
    <property type="match status" value="1"/>
</dbReference>
<reference evidence="3 4" key="1">
    <citation type="submission" date="2016-11" db="EMBL/GenBank/DDBJ databases">
        <authorList>
            <person name="Jaros S."/>
            <person name="Januszkiewicz K."/>
            <person name="Wedrychowicz H."/>
        </authorList>
    </citation>
    <scope>NUCLEOTIDE SEQUENCE [LARGE SCALE GENOMIC DNA]</scope>
    <source>
        <strain evidence="3 4">DSM 5091</strain>
    </source>
</reference>
<organism evidence="3 4">
    <name type="scientific">Malonomonas rubra DSM 5091</name>
    <dbReference type="NCBI Taxonomy" id="1122189"/>
    <lineage>
        <taxon>Bacteria</taxon>
        <taxon>Pseudomonadati</taxon>
        <taxon>Thermodesulfobacteriota</taxon>
        <taxon>Desulfuromonadia</taxon>
        <taxon>Desulfuromonadales</taxon>
        <taxon>Geopsychrobacteraceae</taxon>
        <taxon>Malonomonas</taxon>
    </lineage>
</organism>
<dbReference type="STRING" id="1122189.SAMN02745165_00217"/>
<dbReference type="PANTHER" id="PTHR30163">
    <property type="entry name" value="MEMBRANE-BOUND LYTIC MUREIN TRANSGLYCOSYLASE B"/>
    <property type="match status" value="1"/>
</dbReference>
<evidence type="ECO:0000313" key="4">
    <source>
        <dbReference type="Proteomes" id="UP000184171"/>
    </source>
</evidence>
<dbReference type="GO" id="GO:0008933">
    <property type="term" value="F:peptidoglycan lytic transglycosylase activity"/>
    <property type="evidence" value="ECO:0007669"/>
    <property type="project" value="TreeGrafter"/>
</dbReference>
<dbReference type="RefSeq" id="WP_208610104.1">
    <property type="nucleotide sequence ID" value="NZ_FQZT01000001.1"/>
</dbReference>
<dbReference type="GO" id="GO:0009253">
    <property type="term" value="P:peptidoglycan catabolic process"/>
    <property type="evidence" value="ECO:0007669"/>
    <property type="project" value="TreeGrafter"/>
</dbReference>
<dbReference type="InterPro" id="IPR023346">
    <property type="entry name" value="Lysozyme-like_dom_sf"/>
</dbReference>
<gene>
    <name evidence="3" type="ORF">SAMN02745165_00217</name>
</gene>
<dbReference type="FunFam" id="1.10.8.350:FF:000001">
    <property type="entry name" value="Lytic murein transglycosylase B"/>
    <property type="match status" value="1"/>
</dbReference>
<feature type="signal peptide" evidence="1">
    <location>
        <begin position="1"/>
        <end position="23"/>
    </location>
</feature>
<protein>
    <submittedName>
        <fullName evidence="3">Membrane-bound lytic murein transglycosylase B</fullName>
    </submittedName>
</protein>
<dbReference type="InterPro" id="IPR011970">
    <property type="entry name" value="MltB_2"/>
</dbReference>
<feature type="domain" description="Transglycosylase SLT" evidence="2">
    <location>
        <begin position="26"/>
        <end position="316"/>
    </location>
</feature>
<keyword evidence="1" id="KW-0732">Signal</keyword>
<feature type="chain" id="PRO_5012748243" evidence="1">
    <location>
        <begin position="24"/>
        <end position="320"/>
    </location>
</feature>